<evidence type="ECO:0000313" key="3">
    <source>
        <dbReference type="Proteomes" id="UP000281028"/>
    </source>
</evidence>
<dbReference type="Pfam" id="PF00440">
    <property type="entry name" value="TetR_N"/>
    <property type="match status" value="1"/>
</dbReference>
<comment type="caution">
    <text evidence="2">The sequence shown here is derived from an EMBL/GenBank/DDBJ whole genome shotgun (WGS) entry which is preliminary data.</text>
</comment>
<name>A0A433WDV7_9BACT</name>
<dbReference type="Proteomes" id="UP000281028">
    <property type="component" value="Unassembled WGS sequence"/>
</dbReference>
<dbReference type="GO" id="GO:0003677">
    <property type="term" value="F:DNA binding"/>
    <property type="evidence" value="ECO:0007669"/>
    <property type="project" value="UniProtKB-UniRule"/>
</dbReference>
<reference evidence="2" key="1">
    <citation type="submission" date="2020-05" db="EMBL/GenBank/DDBJ databases">
        <title>Chitinophaga laudate sp. nov., isolated from a tropical peat swamp.</title>
        <authorList>
            <person name="Goh C.B.S."/>
            <person name="Lee M.S."/>
            <person name="Parimannan S."/>
            <person name="Pasbakhsh P."/>
            <person name="Yule C.M."/>
            <person name="Rajandas H."/>
            <person name="Loke S."/>
            <person name="Croft L."/>
            <person name="Tan J.B.L."/>
        </authorList>
    </citation>
    <scope>NUCLEOTIDE SEQUENCE</scope>
    <source>
        <strain evidence="2">Mgbs1</strain>
    </source>
</reference>
<organism evidence="2 3">
    <name type="scientific">Chitinophaga solisilvae</name>
    <dbReference type="NCBI Taxonomy" id="1233460"/>
    <lineage>
        <taxon>Bacteria</taxon>
        <taxon>Pseudomonadati</taxon>
        <taxon>Bacteroidota</taxon>
        <taxon>Chitinophagia</taxon>
        <taxon>Chitinophagales</taxon>
        <taxon>Chitinophagaceae</taxon>
        <taxon>Chitinophaga</taxon>
    </lineage>
</organism>
<gene>
    <name evidence="2" type="ORF">ECE50_007975</name>
</gene>
<dbReference type="PANTHER" id="PTHR43479">
    <property type="entry name" value="ACREF/ENVCD OPERON REPRESSOR-RELATED"/>
    <property type="match status" value="1"/>
</dbReference>
<dbReference type="InterPro" id="IPR009057">
    <property type="entry name" value="Homeodomain-like_sf"/>
</dbReference>
<dbReference type="PANTHER" id="PTHR43479:SF11">
    <property type="entry name" value="ACREF_ENVCD OPERON REPRESSOR-RELATED"/>
    <property type="match status" value="1"/>
</dbReference>
<dbReference type="Gene3D" id="1.10.357.10">
    <property type="entry name" value="Tetracycline Repressor, domain 2"/>
    <property type="match status" value="1"/>
</dbReference>
<keyword evidence="1" id="KW-0238">DNA-binding</keyword>
<evidence type="ECO:0000313" key="2">
    <source>
        <dbReference type="EMBL" id="NSL86763.1"/>
    </source>
</evidence>
<dbReference type="AlphaFoldDB" id="A0A433WDV7"/>
<dbReference type="OrthoDB" id="6430772at2"/>
<sequence>MRTRNAEKEEMVKKLAIQMIAADGLENFSVNKLAKACDISVATLYIYYKDKDDLIFRLALEEGQRLHDVVHKDFDPDAPFAEGLRLQWKNRARHFMEYPDAVNFFEKLRYSSYHNKASEALSDSFKKMMRQFLGNAIKRKEISSMSEEVFWSVAFAPLYALLRFHKDGSSIGGRPFAISNKIIWQTFDLVLRALKI</sequence>
<keyword evidence="3" id="KW-1185">Reference proteome</keyword>
<dbReference type="InterPro" id="IPR050624">
    <property type="entry name" value="HTH-type_Tx_Regulator"/>
</dbReference>
<dbReference type="InterPro" id="IPR001647">
    <property type="entry name" value="HTH_TetR"/>
</dbReference>
<dbReference type="SUPFAM" id="SSF46689">
    <property type="entry name" value="Homeodomain-like"/>
    <property type="match status" value="1"/>
</dbReference>
<proteinExistence type="predicted"/>
<accession>A0A433WDV7</accession>
<evidence type="ECO:0000256" key="1">
    <source>
        <dbReference type="ARBA" id="ARBA00023125"/>
    </source>
</evidence>
<protein>
    <submittedName>
        <fullName evidence="2">TetR/AcrR family transcriptional regulator</fullName>
    </submittedName>
</protein>
<dbReference type="PROSITE" id="PS50977">
    <property type="entry name" value="HTH_TETR_2"/>
    <property type="match status" value="1"/>
</dbReference>
<dbReference type="EMBL" id="RIAR02000001">
    <property type="protein sequence ID" value="NSL86763.1"/>
    <property type="molecule type" value="Genomic_DNA"/>
</dbReference>